<dbReference type="CDD" id="cd18797">
    <property type="entry name" value="SF2_C_Hrq"/>
    <property type="match status" value="1"/>
</dbReference>
<feature type="domain" description="Helicase ATP-binding" evidence="5">
    <location>
        <begin position="820"/>
        <end position="943"/>
    </location>
</feature>
<comment type="caution">
    <text evidence="7">The sequence shown here is derived from an EMBL/GenBank/DDBJ whole genome shotgun (WGS) entry which is preliminary data.</text>
</comment>
<dbReference type="SMART" id="SM00490">
    <property type="entry name" value="HELICc"/>
    <property type="match status" value="1"/>
</dbReference>
<feature type="compositionally biased region" description="Low complexity" evidence="3">
    <location>
        <begin position="478"/>
        <end position="487"/>
    </location>
</feature>
<dbReference type="Gene3D" id="3.40.50.300">
    <property type="entry name" value="P-loop containing nucleotide triphosphate hydrolases"/>
    <property type="match status" value="2"/>
</dbReference>
<dbReference type="PANTHER" id="PTHR47957:SF3">
    <property type="entry name" value="ATP-DEPENDENT HELICASE HRQ1"/>
    <property type="match status" value="1"/>
</dbReference>
<evidence type="ECO:0000313" key="7">
    <source>
        <dbReference type="EMBL" id="KAF5701730.1"/>
    </source>
</evidence>
<evidence type="ECO:0000259" key="6">
    <source>
        <dbReference type="PROSITE" id="PS51194"/>
    </source>
</evidence>
<evidence type="ECO:0000256" key="2">
    <source>
        <dbReference type="ARBA" id="ARBA00022840"/>
    </source>
</evidence>
<feature type="compositionally biased region" description="Polar residues" evidence="3">
    <location>
        <begin position="160"/>
        <end position="174"/>
    </location>
</feature>
<dbReference type="PROSITE" id="PS51194">
    <property type="entry name" value="HELICASE_CTER"/>
    <property type="match status" value="1"/>
</dbReference>
<keyword evidence="8" id="KW-1185">Reference proteome</keyword>
<evidence type="ECO:0000259" key="4">
    <source>
        <dbReference type="PROSITE" id="PS50196"/>
    </source>
</evidence>
<feature type="compositionally biased region" description="Basic and acidic residues" evidence="3">
    <location>
        <begin position="72"/>
        <end position="81"/>
    </location>
</feature>
<dbReference type="GO" id="GO:0005524">
    <property type="term" value="F:ATP binding"/>
    <property type="evidence" value="ECO:0007669"/>
    <property type="project" value="UniProtKB-KW"/>
</dbReference>
<keyword evidence="7" id="KW-0347">Helicase</keyword>
<dbReference type="Pfam" id="PF00270">
    <property type="entry name" value="DEAD"/>
    <property type="match status" value="1"/>
</dbReference>
<keyword evidence="1" id="KW-0547">Nucleotide-binding</keyword>
<keyword evidence="2" id="KW-0067">ATP-binding</keyword>
<proteinExistence type="predicted"/>
<dbReference type="InterPro" id="IPR055227">
    <property type="entry name" value="HRQ1_WHD"/>
</dbReference>
<feature type="compositionally biased region" description="Low complexity" evidence="3">
    <location>
        <begin position="182"/>
        <end position="220"/>
    </location>
</feature>
<dbReference type="GO" id="GO:0005634">
    <property type="term" value="C:nucleus"/>
    <property type="evidence" value="ECO:0007669"/>
    <property type="project" value="TreeGrafter"/>
</dbReference>
<dbReference type="SUPFAM" id="SSF50729">
    <property type="entry name" value="PH domain-like"/>
    <property type="match status" value="1"/>
</dbReference>
<feature type="region of interest" description="Disordered" evidence="3">
    <location>
        <begin position="159"/>
        <end position="291"/>
    </location>
</feature>
<dbReference type="GO" id="GO:0043138">
    <property type="term" value="F:3'-5' DNA helicase activity"/>
    <property type="evidence" value="ECO:0007669"/>
    <property type="project" value="TreeGrafter"/>
</dbReference>
<dbReference type="GO" id="GO:0006289">
    <property type="term" value="P:nucleotide-excision repair"/>
    <property type="evidence" value="ECO:0007669"/>
    <property type="project" value="TreeGrafter"/>
</dbReference>
<dbReference type="Pfam" id="PF22982">
    <property type="entry name" value="WHD_HRQ1"/>
    <property type="match status" value="1"/>
</dbReference>
<dbReference type="Pfam" id="PF09369">
    <property type="entry name" value="MZB"/>
    <property type="match status" value="1"/>
</dbReference>
<dbReference type="InterPro" id="IPR011545">
    <property type="entry name" value="DEAD/DEAH_box_helicase_dom"/>
</dbReference>
<dbReference type="PROSITE" id="PS51192">
    <property type="entry name" value="HELICASE_ATP_BIND_1"/>
    <property type="match status" value="1"/>
</dbReference>
<dbReference type="SMART" id="SM00487">
    <property type="entry name" value="DEXDc"/>
    <property type="match status" value="1"/>
</dbReference>
<dbReference type="PROSITE" id="PS50196">
    <property type="entry name" value="RANBD1"/>
    <property type="match status" value="1"/>
</dbReference>
<evidence type="ECO:0000256" key="1">
    <source>
        <dbReference type="ARBA" id="ARBA00022741"/>
    </source>
</evidence>
<dbReference type="InterPro" id="IPR000156">
    <property type="entry name" value="Ran_bind_dom"/>
</dbReference>
<feature type="compositionally biased region" description="Basic and acidic residues" evidence="3">
    <location>
        <begin position="18"/>
        <end position="33"/>
    </location>
</feature>
<sequence>MADDAPDASPKNEPLNVETKEDAETRATRRELKQSSISDPPTSGPEDAANTSDAPDNDLKEQIASPKKKRAHDQLDGSKDAEENDSNSVASSDSAKDRALRTEPEKKRHRDEDADLPSTIASSEVTKDTEAGKSAIKQSQGQTSASAFAASGFGKLSSGTSPFASLGASQSGSAFGSLAAGKPSLSSFASKPSSTTAQPAAPPKLTFGSSGGASPFAGLSTGSNGSPFGGSTFGSALGGTKPLSSFAAPGAEPLKSEKPAKPFGAPDSESEDGGEEEEEREEIEVNDGEAGEATVVSVRAKMFYHDKEAGWKERGAGMLKINVPQACVEYDENGAVIPGSFDASALEVDEEAAGESQGHKVARLIMRQDQTHRVILNTALVAAMKFQEKASLKSVGILFTAFEGEQSKPVSITMRMSAANAKLFMNEIGIIQKELQNIPINDMTKRKEISGRVGPSTEYSLPGAKRKRDGGEDSTAESPTSSQPSNSKSRRGGKGGKTRPTIHKEASSLAVPCSVEWPEEFKKVERTHRALNLVYTFCTTRKHLATTFDTIKSAVEAHIKRELLVDEIASMVAIRPEGLFFAYVDENMLQLDVKGTERDDVFRTGKSFRSQAPAHDASVGGYTGMDGLDKQHDRDLEPAGREVLFLEFIDGDLKRQVPGKSGEPTKPNRKLRDEQLRMPVFSQKQMTNLIERRNQRFTNAINAFLNECSEDGIDPLEVLKEQTQAYIPAPSAQEEFAPDKAADSIPESIPKERKTVPEIVQELKESPWYTGQIVPDGHRVFEKQEAVYGDLNFLLSQDLVNALYNAKGITQFYAHQSEALNSLHDGKHVVVSTSTSSGKSLIYQLPVIRALEEDYNSRAMYIFPTKALAQDQRRSLKEMMSYMPGLEETMVQTFDGDTLMIERNEIREQARIIFTNPDMLHITILPQEERWRSYLKNLKYVVVANPEQHFKTIFGIENVQLIDYDGSPSGRKEFLCWNTPYKDPGDPASGRGSTKFECARLFCALMLRGVRIIAFCRVRAQCELLVSTIKQELENLGRPECTNLVMGYRGGYTAQDRRRIETEMFQGQLLGIIATTALELGIDIGSLDCVMTWGFPYTIANLRQQSGRAGRRNKDSLSILVGDGFATDQHYMQNPDELFTKPNCELQVDLENMLVREGHIQCAAYEMPIRPKDDAKYFGKDLPKICMERLIKDDMGFYHCHDRFRPVPAKYVAIRDTEDDHFAIIDITNGRNVVLEELEASRATFTLYDGAIFLHQGNPYLVRDFQPDKGMARVERVKVEWTTVQRDYTDIDPTETEAIRKISSSRSHAYYGTIKIQQNVFGFFKVDKKNRVLDAVHVDNPPVIRFSKGMWLDVPKKAMRILQERRLHIAAAIHAAEHAIMSLLPAFVISMPGDVRTECKTAVKEFAKQESQRKRPARLTFYDAKGGAGGSGISTKAFDHVDQLLRDALKRVEDCHCERGCVECVASELCKQANEVMSKVGSQVILKTLLNVEIDMESLPMGPELNIPIGTETVVLAEPVPYRAKETAFENRSITDNNG</sequence>
<dbReference type="InterPro" id="IPR001650">
    <property type="entry name" value="Helicase_C-like"/>
</dbReference>
<dbReference type="InterPro" id="IPR014001">
    <property type="entry name" value="Helicase_ATP-bd"/>
</dbReference>
<feature type="region of interest" description="Disordered" evidence="3">
    <location>
        <begin position="446"/>
        <end position="506"/>
    </location>
</feature>
<feature type="compositionally biased region" description="Basic residues" evidence="3">
    <location>
        <begin position="488"/>
        <end position="501"/>
    </location>
</feature>
<dbReference type="PANTHER" id="PTHR47957">
    <property type="entry name" value="ATP-DEPENDENT HELICASE HRQ1"/>
    <property type="match status" value="1"/>
</dbReference>
<dbReference type="SMART" id="SM00160">
    <property type="entry name" value="RanBD"/>
    <property type="match status" value="1"/>
</dbReference>
<dbReference type="InterPro" id="IPR018973">
    <property type="entry name" value="MZB"/>
</dbReference>
<dbReference type="SUPFAM" id="SSF52540">
    <property type="entry name" value="P-loop containing nucleoside triphosphate hydrolases"/>
    <property type="match status" value="2"/>
</dbReference>
<dbReference type="GO" id="GO:0036297">
    <property type="term" value="P:interstrand cross-link repair"/>
    <property type="evidence" value="ECO:0007669"/>
    <property type="project" value="TreeGrafter"/>
</dbReference>
<evidence type="ECO:0000256" key="3">
    <source>
        <dbReference type="SAM" id="MobiDB-lite"/>
    </source>
</evidence>
<reference evidence="7 8" key="1">
    <citation type="submission" date="2020-05" db="EMBL/GenBank/DDBJ databases">
        <title>Identification and distribution of gene clusters putatively required for synthesis of sphingolipid metabolism inhibitors in phylogenetically diverse species of the filamentous fungus Fusarium.</title>
        <authorList>
            <person name="Kim H.-S."/>
            <person name="Busman M."/>
            <person name="Brown D.W."/>
            <person name="Divon H."/>
            <person name="Uhlig S."/>
            <person name="Proctor R.H."/>
        </authorList>
    </citation>
    <scope>NUCLEOTIDE SEQUENCE [LARGE SCALE GENOMIC DNA]</scope>
    <source>
        <strain evidence="7 8">NRRL 26131</strain>
    </source>
</reference>
<feature type="region of interest" description="Disordered" evidence="3">
    <location>
        <begin position="1"/>
        <end position="147"/>
    </location>
</feature>
<feature type="compositionally biased region" description="Low complexity" evidence="3">
    <location>
        <begin position="138"/>
        <end position="147"/>
    </location>
</feature>
<dbReference type="Pfam" id="PF00271">
    <property type="entry name" value="Helicase_C"/>
    <property type="match status" value="1"/>
</dbReference>
<feature type="compositionally biased region" description="Basic and acidic residues" evidence="3">
    <location>
        <begin position="94"/>
        <end position="112"/>
    </location>
</feature>
<name>A0A8H6D3A2_9HYPO</name>
<dbReference type="Gene3D" id="2.30.29.30">
    <property type="entry name" value="Pleckstrin-homology domain (PH domain)/Phosphotyrosine-binding domain (PTB)"/>
    <property type="match status" value="1"/>
</dbReference>
<accession>A0A8H6D3A2</accession>
<dbReference type="EMBL" id="JAAQPF010000474">
    <property type="protein sequence ID" value="KAF5701730.1"/>
    <property type="molecule type" value="Genomic_DNA"/>
</dbReference>
<keyword evidence="7" id="KW-0378">Hydrolase</keyword>
<dbReference type="InterPro" id="IPR027417">
    <property type="entry name" value="P-loop_NTPase"/>
</dbReference>
<feature type="domain" description="RanBD1" evidence="4">
    <location>
        <begin position="281"/>
        <end position="416"/>
    </location>
</feature>
<protein>
    <submittedName>
        <fullName evidence="7">DEAD DEAH box helicase</fullName>
    </submittedName>
</protein>
<dbReference type="GO" id="GO:0003676">
    <property type="term" value="F:nucleic acid binding"/>
    <property type="evidence" value="ECO:0007669"/>
    <property type="project" value="InterPro"/>
</dbReference>
<evidence type="ECO:0000313" key="8">
    <source>
        <dbReference type="Proteomes" id="UP000532311"/>
    </source>
</evidence>
<organism evidence="7 8">
    <name type="scientific">Fusarium globosum</name>
    <dbReference type="NCBI Taxonomy" id="78864"/>
    <lineage>
        <taxon>Eukaryota</taxon>
        <taxon>Fungi</taxon>
        <taxon>Dikarya</taxon>
        <taxon>Ascomycota</taxon>
        <taxon>Pezizomycotina</taxon>
        <taxon>Sordariomycetes</taxon>
        <taxon>Hypocreomycetidae</taxon>
        <taxon>Hypocreales</taxon>
        <taxon>Nectriaceae</taxon>
        <taxon>Fusarium</taxon>
        <taxon>Fusarium fujikuroi species complex</taxon>
    </lineage>
</organism>
<dbReference type="Proteomes" id="UP000532311">
    <property type="component" value="Unassembled WGS sequence"/>
</dbReference>
<feature type="domain" description="Helicase C-terminal" evidence="6">
    <location>
        <begin position="997"/>
        <end position="1154"/>
    </location>
</feature>
<dbReference type="InterPro" id="IPR011993">
    <property type="entry name" value="PH-like_dom_sf"/>
</dbReference>
<feature type="compositionally biased region" description="Acidic residues" evidence="3">
    <location>
        <begin position="268"/>
        <end position="290"/>
    </location>
</feature>
<evidence type="ECO:0000259" key="5">
    <source>
        <dbReference type="PROSITE" id="PS51192"/>
    </source>
</evidence>
<gene>
    <name evidence="7" type="ORF">FGLOB1_10026</name>
</gene>